<feature type="transmembrane region" description="Helical" evidence="8">
    <location>
        <begin position="216"/>
        <end position="233"/>
    </location>
</feature>
<dbReference type="InterPro" id="IPR001905">
    <property type="entry name" value="Ammonium_transpt"/>
</dbReference>
<keyword evidence="5 8" id="KW-1133">Transmembrane helix</keyword>
<evidence type="ECO:0000256" key="5">
    <source>
        <dbReference type="ARBA" id="ARBA00022989"/>
    </source>
</evidence>
<organism evidence="11 12">
    <name type="scientific">Pelagirhabdus alkalitolerans</name>
    <dbReference type="NCBI Taxonomy" id="1612202"/>
    <lineage>
        <taxon>Bacteria</taxon>
        <taxon>Bacillati</taxon>
        <taxon>Bacillota</taxon>
        <taxon>Bacilli</taxon>
        <taxon>Bacillales</taxon>
        <taxon>Bacillaceae</taxon>
        <taxon>Pelagirhabdus</taxon>
    </lineage>
</organism>
<evidence type="ECO:0000256" key="8">
    <source>
        <dbReference type="RuleBase" id="RU362002"/>
    </source>
</evidence>
<feature type="transmembrane region" description="Helical" evidence="8">
    <location>
        <begin position="245"/>
        <end position="267"/>
    </location>
</feature>
<dbReference type="GO" id="GO:0097272">
    <property type="term" value="P:ammonium homeostasis"/>
    <property type="evidence" value="ECO:0007669"/>
    <property type="project" value="TreeGrafter"/>
</dbReference>
<dbReference type="AlphaFoldDB" id="A0A1G6JK99"/>
<feature type="domain" description="Ammonium transporter AmtB-like" evidence="10">
    <location>
        <begin position="35"/>
        <end position="418"/>
    </location>
</feature>
<name>A0A1G6JK99_9BACI</name>
<keyword evidence="6 8" id="KW-0472">Membrane</keyword>
<protein>
    <recommendedName>
        <fullName evidence="8">Ammonium transporter</fullName>
    </recommendedName>
</protein>
<dbReference type="GO" id="GO:0005886">
    <property type="term" value="C:plasma membrane"/>
    <property type="evidence" value="ECO:0007669"/>
    <property type="project" value="UniProtKB-SubCell"/>
</dbReference>
<comment type="subcellular location">
    <subcellularLocation>
        <location evidence="8">Cell membrane</location>
        <topology evidence="8">Multi-pass membrane protein</topology>
    </subcellularLocation>
    <subcellularLocation>
        <location evidence="1">Membrane</location>
        <topology evidence="1">Multi-pass membrane protein</topology>
    </subcellularLocation>
</comment>
<keyword evidence="12" id="KW-1185">Reference proteome</keyword>
<evidence type="ECO:0000256" key="4">
    <source>
        <dbReference type="ARBA" id="ARBA00022692"/>
    </source>
</evidence>
<dbReference type="RefSeq" id="WP_090795428.1">
    <property type="nucleotide sequence ID" value="NZ_FMYI01000005.1"/>
</dbReference>
<feature type="transmembrane region" description="Helical" evidence="8">
    <location>
        <begin position="31"/>
        <end position="51"/>
    </location>
</feature>
<keyword evidence="3 8" id="KW-0813">Transport</keyword>
<feature type="transmembrane region" description="Helical" evidence="8">
    <location>
        <begin position="367"/>
        <end position="391"/>
    </location>
</feature>
<proteinExistence type="inferred from homology"/>
<keyword evidence="4 8" id="KW-0812">Transmembrane</keyword>
<feature type="transmembrane region" description="Helical" evidence="8">
    <location>
        <begin position="175"/>
        <end position="196"/>
    </location>
</feature>
<feature type="transmembrane region" description="Helical" evidence="8">
    <location>
        <begin position="342"/>
        <end position="361"/>
    </location>
</feature>
<evidence type="ECO:0000256" key="1">
    <source>
        <dbReference type="ARBA" id="ARBA00004141"/>
    </source>
</evidence>
<evidence type="ECO:0000256" key="3">
    <source>
        <dbReference type="ARBA" id="ARBA00022448"/>
    </source>
</evidence>
<sequence length="452" mass="47972">MIKKIALLLLFSLFLTTPAFAETEPAVSQSTVDMLWVMLAAFLVFFMHAGFAMVESGFTRSKNSLNIIMKNFLTISIGPMLFYLIGYGIMFGETSGTLFGSDSFLLSGVEDIGFFVFQAMFVATCATIISGAVAERMKLGMYVLIVIAMTGVIYPVVGHWIWADGWLAELGFSDFAGSTVVHLTGAAGALTVVLFLGPRLGKYTGKKVNVIPGHNIPMGALGVFILWLGWFGFNGGSTLEADPELIPMVIATTLMSSAAGLISTALYSQLRFKQIDASLALNGVLAGLVGITAGTAEVSIVGSIVIGLISGVLLVEGITFFDTKLKIDDPVGATTVHGLCGVWGTLAVGLFSLDTGLLYGFGANQLLVQAIGVLAVILWTMITVGGVTFVLTRFSSIRVSEEEEEIGLDLSEHGSRAYEFKDTLGGRESIDSKGELGLADRLNNLNESKATS</sequence>
<evidence type="ECO:0000313" key="12">
    <source>
        <dbReference type="Proteomes" id="UP000242949"/>
    </source>
</evidence>
<dbReference type="InterPro" id="IPR018047">
    <property type="entry name" value="Ammonium_transpt_CS"/>
</dbReference>
<gene>
    <name evidence="11" type="ORF">SAMN05421734_10570</name>
</gene>
<dbReference type="STRING" id="1612202.SAMN05421734_10570"/>
<keyword evidence="9" id="KW-0732">Signal</keyword>
<dbReference type="NCBIfam" id="TIGR00836">
    <property type="entry name" value="amt"/>
    <property type="match status" value="1"/>
</dbReference>
<dbReference type="OrthoDB" id="9814202at2"/>
<feature type="transmembrane region" description="Helical" evidence="8">
    <location>
        <begin position="141"/>
        <end position="163"/>
    </location>
</feature>
<dbReference type="Gene3D" id="1.10.3430.10">
    <property type="entry name" value="Ammonium transporter AmtB like domains"/>
    <property type="match status" value="1"/>
</dbReference>
<feature type="signal peptide" evidence="9">
    <location>
        <begin position="1"/>
        <end position="21"/>
    </location>
</feature>
<dbReference type="Pfam" id="PF00909">
    <property type="entry name" value="Ammonium_transp"/>
    <property type="match status" value="1"/>
</dbReference>
<evidence type="ECO:0000313" key="11">
    <source>
        <dbReference type="EMBL" id="SDC19154.1"/>
    </source>
</evidence>
<accession>A0A1G6JK99</accession>
<feature type="chain" id="PRO_5017478691" description="Ammonium transporter" evidence="9">
    <location>
        <begin position="22"/>
        <end position="452"/>
    </location>
</feature>
<feature type="transmembrane region" description="Helical" evidence="8">
    <location>
        <begin position="279"/>
        <end position="296"/>
    </location>
</feature>
<evidence type="ECO:0000256" key="6">
    <source>
        <dbReference type="ARBA" id="ARBA00023136"/>
    </source>
</evidence>
<dbReference type="SUPFAM" id="SSF111352">
    <property type="entry name" value="Ammonium transporter"/>
    <property type="match status" value="1"/>
</dbReference>
<evidence type="ECO:0000256" key="9">
    <source>
        <dbReference type="SAM" id="SignalP"/>
    </source>
</evidence>
<evidence type="ECO:0000256" key="2">
    <source>
        <dbReference type="ARBA" id="ARBA00005887"/>
    </source>
</evidence>
<dbReference type="InterPro" id="IPR024041">
    <property type="entry name" value="NH4_transpt_AmtB-like_dom"/>
</dbReference>
<dbReference type="Proteomes" id="UP000242949">
    <property type="component" value="Unassembled WGS sequence"/>
</dbReference>
<reference evidence="12" key="1">
    <citation type="submission" date="2016-09" db="EMBL/GenBank/DDBJ databases">
        <authorList>
            <person name="Varghese N."/>
            <person name="Submissions S."/>
        </authorList>
    </citation>
    <scope>NUCLEOTIDE SEQUENCE [LARGE SCALE GENOMIC DNA]</scope>
    <source>
        <strain evidence="12">S5</strain>
    </source>
</reference>
<feature type="transmembrane region" description="Helical" evidence="8">
    <location>
        <begin position="302"/>
        <end position="321"/>
    </location>
</feature>
<dbReference type="EMBL" id="FMYI01000005">
    <property type="protein sequence ID" value="SDC19154.1"/>
    <property type="molecule type" value="Genomic_DNA"/>
</dbReference>
<feature type="transmembrane region" description="Helical" evidence="8">
    <location>
        <begin position="72"/>
        <end position="92"/>
    </location>
</feature>
<dbReference type="InterPro" id="IPR029020">
    <property type="entry name" value="Ammonium/urea_transptr"/>
</dbReference>
<feature type="transmembrane region" description="Helical" evidence="8">
    <location>
        <begin position="112"/>
        <end position="134"/>
    </location>
</feature>
<dbReference type="PANTHER" id="PTHR11730">
    <property type="entry name" value="AMMONIUM TRANSPORTER"/>
    <property type="match status" value="1"/>
</dbReference>
<comment type="similarity">
    <text evidence="2 8">Belongs to the ammonia transporter channel (TC 1.A.11.2) family.</text>
</comment>
<dbReference type="PROSITE" id="PS01219">
    <property type="entry name" value="AMMONIUM_TRANSP"/>
    <property type="match status" value="1"/>
</dbReference>
<evidence type="ECO:0000256" key="7">
    <source>
        <dbReference type="ARBA" id="ARBA00023177"/>
    </source>
</evidence>
<evidence type="ECO:0000259" key="10">
    <source>
        <dbReference type="Pfam" id="PF00909"/>
    </source>
</evidence>
<keyword evidence="7 8" id="KW-0924">Ammonia transport</keyword>
<dbReference type="PANTHER" id="PTHR11730:SF6">
    <property type="entry name" value="AMMONIUM TRANSPORTER"/>
    <property type="match status" value="1"/>
</dbReference>
<dbReference type="GO" id="GO:0008519">
    <property type="term" value="F:ammonium channel activity"/>
    <property type="evidence" value="ECO:0007669"/>
    <property type="project" value="InterPro"/>
</dbReference>